<gene>
    <name evidence="1" type="ORF">CBR_g52383</name>
</gene>
<evidence type="ECO:0000313" key="1">
    <source>
        <dbReference type="EMBL" id="GBG91427.1"/>
    </source>
</evidence>
<organism evidence="1 2">
    <name type="scientific">Chara braunii</name>
    <name type="common">Braun's stonewort</name>
    <dbReference type="NCBI Taxonomy" id="69332"/>
    <lineage>
        <taxon>Eukaryota</taxon>
        <taxon>Viridiplantae</taxon>
        <taxon>Streptophyta</taxon>
        <taxon>Charophyceae</taxon>
        <taxon>Charales</taxon>
        <taxon>Characeae</taxon>
        <taxon>Chara</taxon>
    </lineage>
</organism>
<protein>
    <submittedName>
        <fullName evidence="1">Uncharacterized protein</fullName>
    </submittedName>
</protein>
<proteinExistence type="predicted"/>
<dbReference type="AlphaFoldDB" id="A0A388MA25"/>
<sequence>MTAMQAAIMQDEAAAALLDEEEAPSEVVRMHKRQMEEIYDVLTQHRQDLSAELLEEGEEVLNGWEEEIQLNFSFQRLGATERAQVMAEMCDCAEMIRKLQGVFVELWEGLHVKMTCGGSKQCSCAGLVEGQVPCATTADRLHAVDDACIPIALSNKELVICRMEWR</sequence>
<comment type="caution">
    <text evidence="1">The sequence shown here is derived from an EMBL/GenBank/DDBJ whole genome shotgun (WGS) entry which is preliminary data.</text>
</comment>
<evidence type="ECO:0000313" key="2">
    <source>
        <dbReference type="Proteomes" id="UP000265515"/>
    </source>
</evidence>
<accession>A0A388MA25</accession>
<keyword evidence="2" id="KW-1185">Reference proteome</keyword>
<dbReference type="Gramene" id="GBG91427">
    <property type="protein sequence ID" value="GBG91427"/>
    <property type="gene ID" value="CBR_g52383"/>
</dbReference>
<dbReference type="Proteomes" id="UP000265515">
    <property type="component" value="Unassembled WGS sequence"/>
</dbReference>
<dbReference type="EMBL" id="BFEA01000906">
    <property type="protein sequence ID" value="GBG91427.1"/>
    <property type="molecule type" value="Genomic_DNA"/>
</dbReference>
<reference evidence="1 2" key="1">
    <citation type="journal article" date="2018" name="Cell">
        <title>The Chara Genome: Secondary Complexity and Implications for Plant Terrestrialization.</title>
        <authorList>
            <person name="Nishiyama T."/>
            <person name="Sakayama H."/>
            <person name="Vries J.D."/>
            <person name="Buschmann H."/>
            <person name="Saint-Marcoux D."/>
            <person name="Ullrich K.K."/>
            <person name="Haas F.B."/>
            <person name="Vanderstraeten L."/>
            <person name="Becker D."/>
            <person name="Lang D."/>
            <person name="Vosolsobe S."/>
            <person name="Rombauts S."/>
            <person name="Wilhelmsson P.K.I."/>
            <person name="Janitza P."/>
            <person name="Kern R."/>
            <person name="Heyl A."/>
            <person name="Rumpler F."/>
            <person name="Villalobos L.I.A.C."/>
            <person name="Clay J.M."/>
            <person name="Skokan R."/>
            <person name="Toyoda A."/>
            <person name="Suzuki Y."/>
            <person name="Kagoshima H."/>
            <person name="Schijlen E."/>
            <person name="Tajeshwar N."/>
            <person name="Catarino B."/>
            <person name="Hetherington A.J."/>
            <person name="Saltykova A."/>
            <person name="Bonnot C."/>
            <person name="Breuninger H."/>
            <person name="Symeonidi A."/>
            <person name="Radhakrishnan G.V."/>
            <person name="Van Nieuwerburgh F."/>
            <person name="Deforce D."/>
            <person name="Chang C."/>
            <person name="Karol K.G."/>
            <person name="Hedrich R."/>
            <person name="Ulvskov P."/>
            <person name="Glockner G."/>
            <person name="Delwiche C.F."/>
            <person name="Petrasek J."/>
            <person name="Van de Peer Y."/>
            <person name="Friml J."/>
            <person name="Beilby M."/>
            <person name="Dolan L."/>
            <person name="Kohara Y."/>
            <person name="Sugano S."/>
            <person name="Fujiyama A."/>
            <person name="Delaux P.-M."/>
            <person name="Quint M."/>
            <person name="TheiBen G."/>
            <person name="Hagemann M."/>
            <person name="Harholt J."/>
            <person name="Dunand C."/>
            <person name="Zachgo S."/>
            <person name="Langdale J."/>
            <person name="Maumus F."/>
            <person name="Straeten D.V.D."/>
            <person name="Gould S.B."/>
            <person name="Rensing S.A."/>
        </authorList>
    </citation>
    <scope>NUCLEOTIDE SEQUENCE [LARGE SCALE GENOMIC DNA]</scope>
    <source>
        <strain evidence="1 2">S276</strain>
    </source>
</reference>
<name>A0A388MA25_CHABU</name>